<dbReference type="AlphaFoldDB" id="A0AA35YW73"/>
<evidence type="ECO:0000313" key="2">
    <source>
        <dbReference type="Proteomes" id="UP001177003"/>
    </source>
</evidence>
<keyword evidence="2" id="KW-1185">Reference proteome</keyword>
<proteinExistence type="predicted"/>
<evidence type="ECO:0000313" key="1">
    <source>
        <dbReference type="EMBL" id="CAI9281406.1"/>
    </source>
</evidence>
<accession>A0AA35YW73</accession>
<dbReference type="EMBL" id="OX465080">
    <property type="protein sequence ID" value="CAI9281406.1"/>
    <property type="molecule type" value="Genomic_DNA"/>
</dbReference>
<protein>
    <submittedName>
        <fullName evidence="1">Uncharacterized protein</fullName>
    </submittedName>
</protein>
<name>A0AA35YW73_LACSI</name>
<reference evidence="1" key="1">
    <citation type="submission" date="2023-04" db="EMBL/GenBank/DDBJ databases">
        <authorList>
            <person name="Vijverberg K."/>
            <person name="Xiong W."/>
            <person name="Schranz E."/>
        </authorList>
    </citation>
    <scope>NUCLEOTIDE SEQUENCE</scope>
</reference>
<sequence>MVEIAHVDPSQKTDDASSQPLLKIQSSNYRVQPDVTKYPEELKMLIVSLNHSFLSSVMATSFLVPMTWLSLECSTTVFNKTSNVVTFQLTNNKKYKLTKKQFAQVFKIPTAEPYYEVTNEQVIHMFNNIGHQPHSPKSEGILVPSDVPKEEFTLYQHLKTVEDDSEVFPTVARILDAMLQNVDPTNPVLVSYLTTINPNVEVGVLLQKLIRGTSKHEKSIHDDNPKDDDLMVSFVEIQFDPEEENIPDHMLMTVKKVKEDVNFKVEEIHTKMTKEVFKLDKNYSNLHTKVDIIDDAVKKVVEFYNSLITKVDTNLESDSKFVANLEELLGSLKESLSKLDVSPSYSISQSLFQSCFLHLKLILWLRLFRFCIW</sequence>
<gene>
    <name evidence="1" type="ORF">LSALG_LOCUS21103</name>
</gene>
<dbReference type="Proteomes" id="UP001177003">
    <property type="component" value="Chromosome 4"/>
</dbReference>
<organism evidence="1 2">
    <name type="scientific">Lactuca saligna</name>
    <name type="common">Willowleaf lettuce</name>
    <dbReference type="NCBI Taxonomy" id="75948"/>
    <lineage>
        <taxon>Eukaryota</taxon>
        <taxon>Viridiplantae</taxon>
        <taxon>Streptophyta</taxon>
        <taxon>Embryophyta</taxon>
        <taxon>Tracheophyta</taxon>
        <taxon>Spermatophyta</taxon>
        <taxon>Magnoliopsida</taxon>
        <taxon>eudicotyledons</taxon>
        <taxon>Gunneridae</taxon>
        <taxon>Pentapetalae</taxon>
        <taxon>asterids</taxon>
        <taxon>campanulids</taxon>
        <taxon>Asterales</taxon>
        <taxon>Asteraceae</taxon>
        <taxon>Cichorioideae</taxon>
        <taxon>Cichorieae</taxon>
        <taxon>Lactucinae</taxon>
        <taxon>Lactuca</taxon>
    </lineage>
</organism>